<evidence type="ECO:0000256" key="1">
    <source>
        <dbReference type="ARBA" id="ARBA00004123"/>
    </source>
</evidence>
<evidence type="ECO:0000256" key="3">
    <source>
        <dbReference type="ARBA" id="ARBA00023054"/>
    </source>
</evidence>
<evidence type="ECO:0000256" key="2">
    <source>
        <dbReference type="ARBA" id="ARBA00005981"/>
    </source>
</evidence>
<dbReference type="Pfam" id="PF18517">
    <property type="entry name" value="LZ3wCH"/>
    <property type="match status" value="1"/>
</dbReference>
<dbReference type="Pfam" id="PF03962">
    <property type="entry name" value="Mnd1"/>
    <property type="match status" value="1"/>
</dbReference>
<accession>S0B822</accession>
<dbReference type="InterPro" id="IPR040661">
    <property type="entry name" value="LZ3wCH"/>
</dbReference>
<dbReference type="InterPro" id="IPR040453">
    <property type="entry name" value="Mnd1_HTH"/>
</dbReference>
<evidence type="ECO:0000256" key="6">
    <source>
        <dbReference type="SAM" id="MobiDB-lite"/>
    </source>
</evidence>
<evidence type="ECO:0000259" key="8">
    <source>
        <dbReference type="Pfam" id="PF18517"/>
    </source>
</evidence>
<dbReference type="OMA" id="VCYWAFP"/>
<reference evidence="9" key="1">
    <citation type="submission" date="2012-06" db="EMBL/GenBank/DDBJ databases">
        <title>Short 5' UTR of Entamoeba genes.</title>
        <authorList>
            <person name="Hiranuka K."/>
            <person name="Kumagai M."/>
            <person name="Wakaguri H."/>
            <person name="Suzuki Y."/>
            <person name="Sugano S."/>
            <person name="Watanabe J."/>
            <person name="Makioka A."/>
        </authorList>
    </citation>
    <scope>NUCLEOTIDE SEQUENCE</scope>
    <source>
        <strain evidence="9">IP1</strain>
    </source>
</reference>
<protein>
    <submittedName>
        <fullName evidence="9">Meiotic coiled-coil protein, putative</fullName>
    </submittedName>
</protein>
<evidence type="ECO:0000313" key="9">
    <source>
        <dbReference type="EMBL" id="BAN42192.1"/>
    </source>
</evidence>
<organism evidence="9">
    <name type="scientific">Entamoeba invadens</name>
    <dbReference type="NCBI Taxonomy" id="33085"/>
    <lineage>
        <taxon>Eukaryota</taxon>
        <taxon>Amoebozoa</taxon>
        <taxon>Evosea</taxon>
        <taxon>Archamoebae</taxon>
        <taxon>Mastigamoebida</taxon>
        <taxon>Entamoebidae</taxon>
        <taxon>Entamoeba</taxon>
    </lineage>
</organism>
<feature type="domain" description="Leucine zipper with capping helix" evidence="8">
    <location>
        <begin position="149"/>
        <end position="204"/>
    </location>
</feature>
<dbReference type="GO" id="GO:0007131">
    <property type="term" value="P:reciprocal meiotic recombination"/>
    <property type="evidence" value="ECO:0007669"/>
    <property type="project" value="InterPro"/>
</dbReference>
<keyword evidence="4 5" id="KW-0539">Nucleus</keyword>
<proteinExistence type="evidence at transcript level"/>
<dbReference type="EMBL" id="AK423800">
    <property type="protein sequence ID" value="BAN42192.1"/>
    <property type="molecule type" value="mRNA"/>
</dbReference>
<dbReference type="GO" id="GO:0003690">
    <property type="term" value="F:double-stranded DNA binding"/>
    <property type="evidence" value="ECO:0007669"/>
    <property type="project" value="InterPro"/>
</dbReference>
<dbReference type="GO" id="GO:0005634">
    <property type="term" value="C:nucleus"/>
    <property type="evidence" value="ECO:0007669"/>
    <property type="project" value="UniProtKB-SubCell"/>
</dbReference>
<dbReference type="AlphaFoldDB" id="S0B822"/>
<dbReference type="InterPro" id="IPR005647">
    <property type="entry name" value="Mnd1"/>
</dbReference>
<comment type="function">
    <text evidence="5">Required for proper homologous chromosome pairing and efficient cross-over and intragenic recombination during meiosis.</text>
</comment>
<comment type="similarity">
    <text evidence="2 5">Belongs to the MND1 family.</text>
</comment>
<evidence type="ECO:0000256" key="4">
    <source>
        <dbReference type="ARBA" id="ARBA00023242"/>
    </source>
</evidence>
<comment type="subcellular location">
    <subcellularLocation>
        <location evidence="1 5">Nucleus</location>
    </subcellularLocation>
</comment>
<dbReference type="PIRSF" id="PIRSF026991">
    <property type="entry name" value="Mnd1"/>
    <property type="match status" value="1"/>
</dbReference>
<evidence type="ECO:0000256" key="5">
    <source>
        <dbReference type="PIRNR" id="PIRNR026991"/>
    </source>
</evidence>
<sequence length="205" mass="23364">MAKKAVSKEEKLRRMKELLEDKKDVFLLKELEVVASKEKGIVAKTVEEVVKELVGDGKIMTDKIGSSNFFWAFPSASIVERRTECENLQTKIDETKDKTQKVKEENEALKKERKGDDDRGTNIKQLEQLKQKREELTTTIKTQQENDPEVIEKLTNDCTKAKEAANRWTDAIFNVQSYAKSKAVGAEPTELNKALGIPNELDYID</sequence>
<keyword evidence="3" id="KW-0175">Coiled coil</keyword>
<evidence type="ECO:0000259" key="7">
    <source>
        <dbReference type="Pfam" id="PF03962"/>
    </source>
</evidence>
<dbReference type="VEuPathDB" id="AmoebaDB:EIN_080940"/>
<feature type="region of interest" description="Disordered" evidence="6">
    <location>
        <begin position="95"/>
        <end position="123"/>
    </location>
</feature>
<name>S0B822_ENTIV</name>
<feature type="domain" description="Mnd1 HTH" evidence="7">
    <location>
        <begin position="15"/>
        <end position="74"/>
    </location>
</feature>